<sequence>MPDKLFNGGFRLQYGALCYRWIAADDFQVLLITSRGTGRWVIPKGWPMKKKKPHEAAEIEAWEEAGIRGRVRKKPVGRYTYLKWLDNSDVAPCVVEVFEIEVKDVVSEYKERGQRQLAWVSSSEAARRVREVELKSLLIDFKPKSS</sequence>
<name>A0AAJ2B8Q7_9HYPH</name>
<evidence type="ECO:0000313" key="6">
    <source>
        <dbReference type="EMBL" id="MDR6100157.1"/>
    </source>
</evidence>
<dbReference type="InterPro" id="IPR047198">
    <property type="entry name" value="DDP-like_NUDIX"/>
</dbReference>
<dbReference type="GO" id="GO:0046872">
    <property type="term" value="F:metal ion binding"/>
    <property type="evidence" value="ECO:0007669"/>
    <property type="project" value="UniProtKB-KW"/>
</dbReference>
<dbReference type="InterPro" id="IPR000086">
    <property type="entry name" value="NUDIX_hydrolase_dom"/>
</dbReference>
<reference evidence="6" key="1">
    <citation type="submission" date="2023-08" db="EMBL/GenBank/DDBJ databases">
        <title>Functional and genomic diversity of the sorghum phyllosphere microbiome.</title>
        <authorList>
            <person name="Shade A."/>
        </authorList>
    </citation>
    <scope>NUCLEOTIDE SEQUENCE</scope>
    <source>
        <strain evidence="6">SORGH_AS_0974</strain>
    </source>
</reference>
<evidence type="ECO:0000259" key="5">
    <source>
        <dbReference type="PROSITE" id="PS51462"/>
    </source>
</evidence>
<gene>
    <name evidence="6" type="ORF">QE369_000335</name>
</gene>
<dbReference type="SUPFAM" id="SSF55811">
    <property type="entry name" value="Nudix"/>
    <property type="match status" value="1"/>
</dbReference>
<keyword evidence="4" id="KW-0460">Magnesium</keyword>
<dbReference type="AlphaFoldDB" id="A0AAJ2B8Q7"/>
<protein>
    <submittedName>
        <fullName evidence="6">8-oxo-dGTP pyrophosphatase MutT (NUDIX family)</fullName>
    </submittedName>
</protein>
<evidence type="ECO:0000256" key="4">
    <source>
        <dbReference type="ARBA" id="ARBA00022842"/>
    </source>
</evidence>
<evidence type="ECO:0000313" key="7">
    <source>
        <dbReference type="Proteomes" id="UP001255601"/>
    </source>
</evidence>
<keyword evidence="2" id="KW-0479">Metal-binding</keyword>
<comment type="caution">
    <text evidence="6">The sequence shown here is derived from an EMBL/GenBank/DDBJ whole genome shotgun (WGS) entry which is preliminary data.</text>
</comment>
<organism evidence="6 7">
    <name type="scientific">Agrobacterium larrymoorei</name>
    <dbReference type="NCBI Taxonomy" id="160699"/>
    <lineage>
        <taxon>Bacteria</taxon>
        <taxon>Pseudomonadati</taxon>
        <taxon>Pseudomonadota</taxon>
        <taxon>Alphaproteobacteria</taxon>
        <taxon>Hyphomicrobiales</taxon>
        <taxon>Rhizobiaceae</taxon>
        <taxon>Rhizobium/Agrobacterium group</taxon>
        <taxon>Agrobacterium</taxon>
    </lineage>
</organism>
<feature type="domain" description="Nudix hydrolase" evidence="5">
    <location>
        <begin position="9"/>
        <end position="142"/>
    </location>
</feature>
<dbReference type="Pfam" id="PF00293">
    <property type="entry name" value="NUDIX"/>
    <property type="match status" value="1"/>
</dbReference>
<dbReference type="PROSITE" id="PS51462">
    <property type="entry name" value="NUDIX"/>
    <property type="match status" value="1"/>
</dbReference>
<dbReference type="EMBL" id="JAVIZC010000001">
    <property type="protein sequence ID" value="MDR6100157.1"/>
    <property type="molecule type" value="Genomic_DNA"/>
</dbReference>
<comment type="cofactor">
    <cofactor evidence="1">
        <name>Mg(2+)</name>
        <dbReference type="ChEBI" id="CHEBI:18420"/>
    </cofactor>
</comment>
<dbReference type="PANTHER" id="PTHR12629">
    <property type="entry name" value="DIPHOSPHOINOSITOL POLYPHOSPHATE PHOSPHOHYDROLASE"/>
    <property type="match status" value="1"/>
</dbReference>
<dbReference type="Gene3D" id="3.90.79.10">
    <property type="entry name" value="Nucleoside Triphosphate Pyrophosphohydrolase"/>
    <property type="match status" value="1"/>
</dbReference>
<dbReference type="CDD" id="cd04666">
    <property type="entry name" value="NUDIX_DIPP2_like_Nudt4"/>
    <property type="match status" value="1"/>
</dbReference>
<dbReference type="GO" id="GO:0016462">
    <property type="term" value="F:pyrophosphatase activity"/>
    <property type="evidence" value="ECO:0007669"/>
    <property type="project" value="InterPro"/>
</dbReference>
<accession>A0AAJ2B8Q7</accession>
<keyword evidence="3" id="KW-0378">Hydrolase</keyword>
<dbReference type="GO" id="GO:0005737">
    <property type="term" value="C:cytoplasm"/>
    <property type="evidence" value="ECO:0007669"/>
    <property type="project" value="TreeGrafter"/>
</dbReference>
<proteinExistence type="predicted"/>
<evidence type="ECO:0000256" key="1">
    <source>
        <dbReference type="ARBA" id="ARBA00001946"/>
    </source>
</evidence>
<dbReference type="InterPro" id="IPR015797">
    <property type="entry name" value="NUDIX_hydrolase-like_dom_sf"/>
</dbReference>
<evidence type="ECO:0000256" key="2">
    <source>
        <dbReference type="ARBA" id="ARBA00022723"/>
    </source>
</evidence>
<dbReference type="Proteomes" id="UP001255601">
    <property type="component" value="Unassembled WGS sequence"/>
</dbReference>
<dbReference type="PANTHER" id="PTHR12629:SF0">
    <property type="entry name" value="DIPHOSPHOINOSITOL-POLYPHOSPHATE DIPHOSPHATASE"/>
    <property type="match status" value="1"/>
</dbReference>
<evidence type="ECO:0000256" key="3">
    <source>
        <dbReference type="ARBA" id="ARBA00022801"/>
    </source>
</evidence>